<feature type="domain" description="3-hydroxyacyl-CoA dehydrogenase C-terminal" evidence="8">
    <location>
        <begin position="185"/>
        <end position="286"/>
    </location>
</feature>
<evidence type="ECO:0000313" key="10">
    <source>
        <dbReference type="EMBL" id="MBB6489321.1"/>
    </source>
</evidence>
<dbReference type="InterPro" id="IPR008927">
    <property type="entry name" value="6-PGluconate_DH-like_C_sf"/>
</dbReference>
<feature type="domain" description="3-hydroxyacyl-CoA dehydrogenase NAD binding" evidence="9">
    <location>
        <begin position="8"/>
        <end position="183"/>
    </location>
</feature>
<keyword evidence="6" id="KW-0443">Lipid metabolism</keyword>
<name>A0A7X0MGB0_9HYPH</name>
<dbReference type="InterPro" id="IPR036291">
    <property type="entry name" value="NAD(P)-bd_dom_sf"/>
</dbReference>
<dbReference type="PANTHER" id="PTHR48075:SF7">
    <property type="entry name" value="3-HYDROXYACYL-COA DEHYDROGENASE-RELATED"/>
    <property type="match status" value="1"/>
</dbReference>
<dbReference type="SUPFAM" id="SSF51735">
    <property type="entry name" value="NAD(P)-binding Rossmann-fold domains"/>
    <property type="match status" value="1"/>
</dbReference>
<evidence type="ECO:0000256" key="7">
    <source>
        <dbReference type="ARBA" id="ARBA00049556"/>
    </source>
</evidence>
<dbReference type="InterPro" id="IPR006176">
    <property type="entry name" value="3-OHacyl-CoA_DH_NAD-bd"/>
</dbReference>
<dbReference type="Gene3D" id="3.90.226.10">
    <property type="entry name" value="2-enoyl-CoA Hydratase, Chain A, domain 1"/>
    <property type="match status" value="1"/>
</dbReference>
<proteinExistence type="predicted"/>
<dbReference type="CDD" id="cd06558">
    <property type="entry name" value="crotonase-like"/>
    <property type="match status" value="1"/>
</dbReference>
<keyword evidence="4 10" id="KW-0560">Oxidoreductase</keyword>
<evidence type="ECO:0000256" key="4">
    <source>
        <dbReference type="ARBA" id="ARBA00023002"/>
    </source>
</evidence>
<gene>
    <name evidence="10" type="ORF">GGD46_006648</name>
</gene>
<comment type="pathway">
    <text evidence="1">Lipid metabolism; fatty acid beta-oxidation.</text>
</comment>
<dbReference type="SUPFAM" id="SSF52096">
    <property type="entry name" value="ClpP/crotonase"/>
    <property type="match status" value="1"/>
</dbReference>
<dbReference type="EMBL" id="JACHBG010000036">
    <property type="protein sequence ID" value="MBB6489321.1"/>
    <property type="molecule type" value="Genomic_DNA"/>
</dbReference>
<evidence type="ECO:0000256" key="5">
    <source>
        <dbReference type="ARBA" id="ARBA00023027"/>
    </source>
</evidence>
<comment type="catalytic activity">
    <reaction evidence="7">
        <text>a (3S)-3-hydroxyacyl-CoA + NAD(+) = a 3-oxoacyl-CoA + NADH + H(+)</text>
        <dbReference type="Rhea" id="RHEA:22432"/>
        <dbReference type="ChEBI" id="CHEBI:15378"/>
        <dbReference type="ChEBI" id="CHEBI:57318"/>
        <dbReference type="ChEBI" id="CHEBI:57540"/>
        <dbReference type="ChEBI" id="CHEBI:57945"/>
        <dbReference type="ChEBI" id="CHEBI:90726"/>
        <dbReference type="EC" id="1.1.1.35"/>
    </reaction>
</comment>
<keyword evidence="3" id="KW-0442">Lipid degradation</keyword>
<evidence type="ECO:0000256" key="3">
    <source>
        <dbReference type="ARBA" id="ARBA00022963"/>
    </source>
</evidence>
<dbReference type="UniPathway" id="UPA00659"/>
<organism evidence="10 11">
    <name type="scientific">Rhizobium lusitanum</name>
    <dbReference type="NCBI Taxonomy" id="293958"/>
    <lineage>
        <taxon>Bacteria</taxon>
        <taxon>Pseudomonadati</taxon>
        <taxon>Pseudomonadota</taxon>
        <taxon>Alphaproteobacteria</taxon>
        <taxon>Hyphomicrobiales</taxon>
        <taxon>Rhizobiaceae</taxon>
        <taxon>Rhizobium/Agrobacterium group</taxon>
        <taxon>Rhizobium</taxon>
    </lineage>
</organism>
<reference evidence="10 11" key="1">
    <citation type="submission" date="2020-08" db="EMBL/GenBank/DDBJ databases">
        <title>Genomic Encyclopedia of Type Strains, Phase IV (KMG-V): Genome sequencing to study the core and pangenomes of soil and plant-associated prokaryotes.</title>
        <authorList>
            <person name="Whitman W."/>
        </authorList>
    </citation>
    <scope>NUCLEOTIDE SEQUENCE [LARGE SCALE GENOMIC DNA]</scope>
    <source>
        <strain evidence="10 11">SEMIA 4060</strain>
    </source>
</reference>
<dbReference type="GO" id="GO:0070403">
    <property type="term" value="F:NAD+ binding"/>
    <property type="evidence" value="ECO:0007669"/>
    <property type="project" value="InterPro"/>
</dbReference>
<dbReference type="SUPFAM" id="SSF48179">
    <property type="entry name" value="6-phosphogluconate dehydrogenase C-terminal domain-like"/>
    <property type="match status" value="2"/>
</dbReference>
<evidence type="ECO:0000259" key="8">
    <source>
        <dbReference type="Pfam" id="PF00725"/>
    </source>
</evidence>
<evidence type="ECO:0000259" key="9">
    <source>
        <dbReference type="Pfam" id="PF02737"/>
    </source>
</evidence>
<dbReference type="EC" id="1.1.1.35" evidence="10"/>
<keyword evidence="2" id="KW-0276">Fatty acid metabolism</keyword>
<dbReference type="Gene3D" id="3.40.50.720">
    <property type="entry name" value="NAD(P)-binding Rossmann-like Domain"/>
    <property type="match status" value="1"/>
</dbReference>
<dbReference type="InterPro" id="IPR006108">
    <property type="entry name" value="3HC_DH_C"/>
</dbReference>
<evidence type="ECO:0000256" key="1">
    <source>
        <dbReference type="ARBA" id="ARBA00005005"/>
    </source>
</evidence>
<dbReference type="Proteomes" id="UP000565576">
    <property type="component" value="Unassembled WGS sequence"/>
</dbReference>
<feature type="domain" description="3-hydroxyacyl-CoA dehydrogenase C-terminal" evidence="8">
    <location>
        <begin position="342"/>
        <end position="392"/>
    </location>
</feature>
<dbReference type="InterPro" id="IPR029045">
    <property type="entry name" value="ClpP/crotonase-like_dom_sf"/>
</dbReference>
<dbReference type="GO" id="GO:0003857">
    <property type="term" value="F:(3S)-3-hydroxyacyl-CoA dehydrogenase (NAD+) activity"/>
    <property type="evidence" value="ECO:0007669"/>
    <property type="project" value="UniProtKB-EC"/>
</dbReference>
<sequence length="767" mass="80747">MTMVTIKKAAVVGAGVMGSGIAAHLANAGLDVVLLDVEKTFADGGVARQLKAGGFMDPAFATRIKAGSTKDDLALIADADWIVEAVAEKLDIKQALYRAVDGVRKEGSIVSSNTSTIPLHSLVEGLPTSFAADFLITHFFNPPRIMRLLELVSGKATKPEAAATIRSFADHRLGKSVVVCKDTPGFIGNRIGNYWMVVAQNEAIDLGLEVEEADAVIGKPFGIPSTGIFGLLDLVGIDLMPTILRSLQKATPAGDAVKDCDAEPPLIARMIAENRLGRKSGAGFVRLSPDRKSRDVIDLLTGDYRPQKAVSSVSLEASAGDPRRLMEHGGLAGRYASVVMEKTLAYAASLVPDIADTPDAVDEAMRSGYGWKQGPFELIDRLGAGWLKARLETRGLAVPAYLSLAVERGGFYSVVDGKRVNLLPDGSIAPVHQAEGVLLLSDLRLSADAVEDWGVAGLWDLGDGVACLEFRTKMNTYTPALFEAINKAIERCGRDFKALVIGSDSPVFSAGADLRIFLDTVEKGGREAIGAFIDQGHDTFRALKYAPFPVVGAAAGLALGGGCEILLHCDAIQAHAELTIGLVETRIGVVPGWGGCKEMMLRFSSATAALKGPVAPAIEVFNIIEPARVSTSAFDARSLGYLRASDGITMNRSRLLADAKAKALALANNYVAPEPPTLTLSGPSGAAALHNLIEGAMVAGRATGHDGIIGRALAGVLTGGPSADPLKPVSEDDVLALERQAFIDLLATPATVDRVRHMLATGKPLRN</sequence>
<dbReference type="Pfam" id="PF00378">
    <property type="entry name" value="ECH_1"/>
    <property type="match status" value="1"/>
</dbReference>
<dbReference type="InterPro" id="IPR001753">
    <property type="entry name" value="Enoyl-CoA_hydra/iso"/>
</dbReference>
<evidence type="ECO:0000256" key="2">
    <source>
        <dbReference type="ARBA" id="ARBA00022832"/>
    </source>
</evidence>
<evidence type="ECO:0000256" key="6">
    <source>
        <dbReference type="ARBA" id="ARBA00023098"/>
    </source>
</evidence>
<dbReference type="PANTHER" id="PTHR48075">
    <property type="entry name" value="3-HYDROXYACYL-COA DEHYDROGENASE FAMILY PROTEIN"/>
    <property type="match status" value="1"/>
</dbReference>
<comment type="caution">
    <text evidence="10">The sequence shown here is derived from an EMBL/GenBank/DDBJ whole genome shotgun (WGS) entry which is preliminary data.</text>
</comment>
<accession>A0A7X0MGB0</accession>
<dbReference type="Pfam" id="PF02737">
    <property type="entry name" value="3HCDH_N"/>
    <property type="match status" value="1"/>
</dbReference>
<dbReference type="Pfam" id="PF00725">
    <property type="entry name" value="3HCDH"/>
    <property type="match status" value="2"/>
</dbReference>
<protein>
    <submittedName>
        <fullName evidence="10">3-hydroxyacyl-CoA dehydrogenase</fullName>
        <ecNumber evidence="10">1.1.1.35</ecNumber>
    </submittedName>
</protein>
<evidence type="ECO:0000313" key="11">
    <source>
        <dbReference type="Proteomes" id="UP000565576"/>
    </source>
</evidence>
<dbReference type="Gene3D" id="1.10.1040.50">
    <property type="match status" value="1"/>
</dbReference>
<keyword evidence="5" id="KW-0520">NAD</keyword>
<dbReference type="GO" id="GO:0006635">
    <property type="term" value="P:fatty acid beta-oxidation"/>
    <property type="evidence" value="ECO:0007669"/>
    <property type="project" value="UniProtKB-UniPathway"/>
</dbReference>
<dbReference type="AlphaFoldDB" id="A0A7X0MGB0"/>